<accession>A0ABN8NXL7</accession>
<evidence type="ECO:0000313" key="2">
    <source>
        <dbReference type="Proteomes" id="UP001159405"/>
    </source>
</evidence>
<evidence type="ECO:0000313" key="1">
    <source>
        <dbReference type="EMBL" id="CAH3124324.1"/>
    </source>
</evidence>
<proteinExistence type="predicted"/>
<dbReference type="Proteomes" id="UP001159405">
    <property type="component" value="Unassembled WGS sequence"/>
</dbReference>
<gene>
    <name evidence="1" type="ORF">PLOB_00030520</name>
</gene>
<evidence type="ECO:0008006" key="3">
    <source>
        <dbReference type="Google" id="ProtNLM"/>
    </source>
</evidence>
<dbReference type="SUPFAM" id="SSF53098">
    <property type="entry name" value="Ribonuclease H-like"/>
    <property type="match status" value="1"/>
</dbReference>
<dbReference type="PANTHER" id="PTHR46880">
    <property type="entry name" value="RAS-ASSOCIATING DOMAIN-CONTAINING PROTEIN"/>
    <property type="match status" value="1"/>
</dbReference>
<protein>
    <recommendedName>
        <fullName evidence="3">DUF4371 domain-containing protein</fullName>
    </recommendedName>
</protein>
<comment type="caution">
    <text evidence="1">The sequence shown here is derived from an EMBL/GenBank/DDBJ whole genome shotgun (WGS) entry which is preliminary data.</text>
</comment>
<organism evidence="1 2">
    <name type="scientific">Porites lobata</name>
    <dbReference type="NCBI Taxonomy" id="104759"/>
    <lineage>
        <taxon>Eukaryota</taxon>
        <taxon>Metazoa</taxon>
        <taxon>Cnidaria</taxon>
        <taxon>Anthozoa</taxon>
        <taxon>Hexacorallia</taxon>
        <taxon>Scleractinia</taxon>
        <taxon>Fungiina</taxon>
        <taxon>Poritidae</taxon>
        <taxon>Porites</taxon>
    </lineage>
</organism>
<reference evidence="1 2" key="1">
    <citation type="submission" date="2022-05" db="EMBL/GenBank/DDBJ databases">
        <authorList>
            <consortium name="Genoscope - CEA"/>
            <person name="William W."/>
        </authorList>
    </citation>
    <scope>NUCLEOTIDE SEQUENCE [LARGE SCALE GENOMIC DNA]</scope>
</reference>
<dbReference type="EMBL" id="CALNXK010000039">
    <property type="protein sequence ID" value="CAH3124324.1"/>
    <property type="molecule type" value="Genomic_DNA"/>
</dbReference>
<sequence>MAQNVFNSARFIDGCTSYKAESIAYHEKSAAHLLAQQCHKAKIHPEKTPANLARQQMLKQYTGKLRLLFRNAHAVSKNKKSLADYRWLCDLDEVKGLAIGATYRNSKACGTFTKYIATAAQSQVAEELTNTKFVSVTSDGATDSSITEQEIVFVRYSSKGVPFTKFVGLKQPISPNASGLHKAIMAALGDVGLGEEDLKKKLVGFGCDGASVMVGKKGGVSAFLTQLQPSCITVHCFAHRLELAYKDAVKENKLYDSCIVLLMGLYYFYHNSPKQRQNLKRSFQSLNQSSVMPTRVGGTRWVGHIILPVENFLKGYQAIRAQLEDCISKKVTQTKARGYLKLMKRPDVIAFLHLLLDMFGPLRALSLTLQSDHTTLADVGEKIQVAKNAIISFKESHGPRLRQFFKDHEVAGSCKGEPMTGKVTEDNFHTTKLKPLAEKILTTLENRFTDVSEDVVAATRIANFRQRPLFSMKEDVTVFGEKELQVLCQRFAEVFQHAGVASEQVQTEWVMLKSHLYNKYKDKIQSLKWAEIYSLYEEGHANVLAIIDLILTLPASSAANKRGFSQMKLTKTNTLS</sequence>
<dbReference type="PANTHER" id="PTHR46880:SF9">
    <property type="entry name" value="ZINC FINGER PROTEIN 862"/>
    <property type="match status" value="1"/>
</dbReference>
<dbReference type="InterPro" id="IPR012337">
    <property type="entry name" value="RNaseH-like_sf"/>
</dbReference>
<keyword evidence="2" id="KW-1185">Reference proteome</keyword>
<name>A0ABN8NXL7_9CNID</name>